<dbReference type="InterPro" id="IPR002401">
    <property type="entry name" value="Cyt_P450_E_grp-I"/>
</dbReference>
<proteinExistence type="inferred from homology"/>
<keyword evidence="6" id="KW-1185">Reference proteome</keyword>
<protein>
    <recommendedName>
        <fullName evidence="7">Cytochrome P450</fullName>
    </recommendedName>
</protein>
<dbReference type="eggNOG" id="KOG0157">
    <property type="taxonomic scope" value="Eukaryota"/>
</dbReference>
<dbReference type="Proteomes" id="UP000008743">
    <property type="component" value="Unassembled WGS sequence"/>
</dbReference>
<evidence type="ECO:0000313" key="6">
    <source>
        <dbReference type="Proteomes" id="UP000008743"/>
    </source>
</evidence>
<keyword evidence="2" id="KW-0479">Metal-binding</keyword>
<evidence type="ECO:0008006" key="7">
    <source>
        <dbReference type="Google" id="ProtNLM"/>
    </source>
</evidence>
<feature type="region of interest" description="Disordered" evidence="3">
    <location>
        <begin position="294"/>
        <end position="323"/>
    </location>
</feature>
<evidence type="ECO:0000256" key="3">
    <source>
        <dbReference type="SAM" id="MobiDB-lite"/>
    </source>
</evidence>
<dbReference type="EMBL" id="KE346363">
    <property type="protein sequence ID" value="KJE92064.1"/>
    <property type="molecule type" value="Genomic_DNA"/>
</dbReference>
<evidence type="ECO:0000256" key="1">
    <source>
        <dbReference type="ARBA" id="ARBA00010617"/>
    </source>
</evidence>
<name>A0A0D2X274_CAPO3</name>
<dbReference type="GO" id="GO:0016705">
    <property type="term" value="F:oxidoreductase activity, acting on paired donors, with incorporation or reduction of molecular oxygen"/>
    <property type="evidence" value="ECO:0007669"/>
    <property type="project" value="InterPro"/>
</dbReference>
<keyword evidence="4" id="KW-0472">Membrane</keyword>
<dbReference type="SUPFAM" id="SSF48264">
    <property type="entry name" value="Cytochrome P450"/>
    <property type="match status" value="1"/>
</dbReference>
<dbReference type="InterPro" id="IPR050196">
    <property type="entry name" value="Cytochrome_P450_Monoox"/>
</dbReference>
<reference evidence="6" key="1">
    <citation type="submission" date="2011-02" db="EMBL/GenBank/DDBJ databases">
        <title>The Genome Sequence of Capsaspora owczarzaki ATCC 30864.</title>
        <authorList>
            <person name="Russ C."/>
            <person name="Cuomo C."/>
            <person name="Burger G."/>
            <person name="Gray M.W."/>
            <person name="Holland P.W.H."/>
            <person name="King N."/>
            <person name="Lang F.B.F."/>
            <person name="Roger A.J."/>
            <person name="Ruiz-Trillo I."/>
            <person name="Young S.K."/>
            <person name="Zeng Q."/>
            <person name="Gargeya S."/>
            <person name="Alvarado L."/>
            <person name="Berlin A."/>
            <person name="Chapman S.B."/>
            <person name="Chen Z."/>
            <person name="Freedman E."/>
            <person name="Gellesch M."/>
            <person name="Goldberg J."/>
            <person name="Griggs A."/>
            <person name="Gujja S."/>
            <person name="Heilman E."/>
            <person name="Heiman D."/>
            <person name="Howarth C."/>
            <person name="Mehta T."/>
            <person name="Neiman D."/>
            <person name="Pearson M."/>
            <person name="Roberts A."/>
            <person name="Saif S."/>
            <person name="Shea T."/>
            <person name="Shenoy N."/>
            <person name="Sisk P."/>
            <person name="Stolte C."/>
            <person name="Sykes S."/>
            <person name="White J."/>
            <person name="Yandava C."/>
            <person name="Haas B."/>
            <person name="Nusbaum C."/>
            <person name="Birren B."/>
        </authorList>
    </citation>
    <scope>NUCLEOTIDE SEQUENCE</scope>
    <source>
        <strain evidence="6">ATCC 30864</strain>
    </source>
</reference>
<dbReference type="InterPro" id="IPR001128">
    <property type="entry name" value="Cyt_P450"/>
</dbReference>
<dbReference type="OMA" id="QQMHLFS"/>
<feature type="transmembrane region" description="Helical" evidence="4">
    <location>
        <begin position="12"/>
        <end position="31"/>
    </location>
</feature>
<dbReference type="PRINTS" id="PR00463">
    <property type="entry name" value="EP450I"/>
</dbReference>
<dbReference type="STRING" id="595528.A0A0D2X274"/>
<dbReference type="PANTHER" id="PTHR24291:SF175">
    <property type="entry name" value="CYTOCHROME P450"/>
    <property type="match status" value="1"/>
</dbReference>
<evidence type="ECO:0000256" key="2">
    <source>
        <dbReference type="PIRSR" id="PIRSR602401-1"/>
    </source>
</evidence>
<dbReference type="OrthoDB" id="1470350at2759"/>
<keyword evidence="4" id="KW-0812">Transmembrane</keyword>
<dbReference type="Pfam" id="PF00067">
    <property type="entry name" value="p450"/>
    <property type="match status" value="1"/>
</dbReference>
<accession>A0A0D2X274</accession>
<dbReference type="PRINTS" id="PR00385">
    <property type="entry name" value="P450"/>
</dbReference>
<gene>
    <name evidence="5" type="ORF">CAOG_003091</name>
</gene>
<dbReference type="InterPro" id="IPR036396">
    <property type="entry name" value="Cyt_P450_sf"/>
</dbReference>
<comment type="cofactor">
    <cofactor evidence="2">
        <name>heme</name>
        <dbReference type="ChEBI" id="CHEBI:30413"/>
    </cofactor>
</comment>
<dbReference type="RefSeq" id="XP_004363930.1">
    <property type="nucleotide sequence ID" value="XM_004363873.2"/>
</dbReference>
<evidence type="ECO:0000256" key="4">
    <source>
        <dbReference type="SAM" id="Phobius"/>
    </source>
</evidence>
<sequence>MIAIVTEASSWSLVLTAVVVLATSYILYYVWLYPTYISTLRHLPGPKGHWLTGNMSDIFNEEPAAPHLRWAKQYGSYSTYRVFLSERLLIADPEGIRHVLSAHPSRYARPLLATNLLKRVIGHALLTAEGKEHERMRRMLTPAFHHSKLKNFVELFRLSAQRLEQNWMGNIENAEANNKELAVDATSKVAGAKPLVVPGDSALVNAHVDFSKLTMDVIGHSAFGYAFKSQESGDRAMFDLFSDLLAVGRFTWKQLVPFAKYLPFPENIAFKKAVKTADGIVDKVIADKWQQREQQKSKQQQLVNDDSNNNNNDEEEEDDLDTKAASRKRDLLDLLMDVRDEETQAAISDQELRDQVKTFMLAGHETTSVAMSWILYALAQHPDVQDRLRSELEDFDVEHMTWESLEKLSYLSAVISEAMRRYPPVPITNRVAMQDDVIGNVQVRKGMTIMILPGMMHLHPALWDNPDEFRPARFLSEEQGGTGEAAKVNRFVYMPFLHGPRMCIGHKFATMEMKAVIATIVRRFYFFMPENSPEYVRRLTVTMRPFPDLKLGIRLVQG</sequence>
<dbReference type="GO" id="GO:0004497">
    <property type="term" value="F:monooxygenase activity"/>
    <property type="evidence" value="ECO:0007669"/>
    <property type="project" value="InterPro"/>
</dbReference>
<dbReference type="GO" id="GO:0020037">
    <property type="term" value="F:heme binding"/>
    <property type="evidence" value="ECO:0007669"/>
    <property type="project" value="InterPro"/>
</dbReference>
<dbReference type="PhylomeDB" id="A0A0D2X274"/>
<dbReference type="GO" id="GO:0005506">
    <property type="term" value="F:iron ion binding"/>
    <property type="evidence" value="ECO:0007669"/>
    <property type="project" value="InterPro"/>
</dbReference>
<comment type="similarity">
    <text evidence="1">Belongs to the cytochrome P450 family.</text>
</comment>
<feature type="binding site" description="axial binding residue" evidence="2">
    <location>
        <position position="503"/>
    </location>
    <ligand>
        <name>heme</name>
        <dbReference type="ChEBI" id="CHEBI:30413"/>
    </ligand>
    <ligandPart>
        <name>Fe</name>
        <dbReference type="ChEBI" id="CHEBI:18248"/>
    </ligandPart>
</feature>
<feature type="compositionally biased region" description="Low complexity" evidence="3">
    <location>
        <begin position="297"/>
        <end position="311"/>
    </location>
</feature>
<keyword evidence="2" id="KW-0408">Iron</keyword>
<keyword evidence="2" id="KW-0349">Heme</keyword>
<keyword evidence="4" id="KW-1133">Transmembrane helix</keyword>
<dbReference type="Gene3D" id="1.10.630.10">
    <property type="entry name" value="Cytochrome P450"/>
    <property type="match status" value="1"/>
</dbReference>
<evidence type="ECO:0000313" key="5">
    <source>
        <dbReference type="EMBL" id="KJE92064.1"/>
    </source>
</evidence>
<dbReference type="AlphaFoldDB" id="A0A0D2X274"/>
<dbReference type="InParanoid" id="A0A0D2X274"/>
<dbReference type="PANTHER" id="PTHR24291">
    <property type="entry name" value="CYTOCHROME P450 FAMILY 4"/>
    <property type="match status" value="1"/>
</dbReference>
<organism evidence="5 6">
    <name type="scientific">Capsaspora owczarzaki (strain ATCC 30864)</name>
    <dbReference type="NCBI Taxonomy" id="595528"/>
    <lineage>
        <taxon>Eukaryota</taxon>
        <taxon>Filasterea</taxon>
        <taxon>Capsaspora</taxon>
    </lineage>
</organism>